<dbReference type="EMBL" id="KN847495">
    <property type="protein sequence ID" value="KIW16283.1"/>
    <property type="molecule type" value="Genomic_DNA"/>
</dbReference>
<feature type="domain" description="Heterokaryon incompatibility" evidence="1">
    <location>
        <begin position="37"/>
        <end position="192"/>
    </location>
</feature>
<protein>
    <recommendedName>
        <fullName evidence="1">Heterokaryon incompatibility domain-containing protein</fullName>
    </recommendedName>
</protein>
<dbReference type="HOGENOM" id="CLU_002639_8_3_1"/>
<organism evidence="2 3">
    <name type="scientific">Exophiala spinifera</name>
    <dbReference type="NCBI Taxonomy" id="91928"/>
    <lineage>
        <taxon>Eukaryota</taxon>
        <taxon>Fungi</taxon>
        <taxon>Dikarya</taxon>
        <taxon>Ascomycota</taxon>
        <taxon>Pezizomycotina</taxon>
        <taxon>Eurotiomycetes</taxon>
        <taxon>Chaetothyriomycetidae</taxon>
        <taxon>Chaetothyriales</taxon>
        <taxon>Herpotrichiellaceae</taxon>
        <taxon>Exophiala</taxon>
    </lineage>
</organism>
<dbReference type="RefSeq" id="XP_016236499.1">
    <property type="nucleotide sequence ID" value="XM_016380672.1"/>
</dbReference>
<evidence type="ECO:0000313" key="3">
    <source>
        <dbReference type="Proteomes" id="UP000053328"/>
    </source>
</evidence>
<sequence length="312" mass="35012">MPSEPFLPTRLIEITTEGAEVKARLHETLHDVGSPVYMTLSHCWESGAVWKLLRATYRAALESLPMRDLPPVFMDAISVASSAGINFLWIDSVCIVQDDVDDWSKESARTGDIYGGAICNVAATGFTDGSHGLFAARNTQTLGPIAVKLDFPIIFNEYDGIIETEFYLVDRDVWVRGVDRAPLNKRSWVVQERYLSPRIIHFGRQQLFWECCELTASETFPHGLPSRLLIRSAPSVLLNAIYSGKKAIDEASLSEDDFIDWWTIVSAYSLGRLTFATDKLVAISGMARSFQSFSRSRYLAGLWERNLPHDLL</sequence>
<dbReference type="GeneID" id="27333417"/>
<name>A0A0D2BB89_9EURO</name>
<dbReference type="Pfam" id="PF06985">
    <property type="entry name" value="HET"/>
    <property type="match status" value="1"/>
</dbReference>
<evidence type="ECO:0000259" key="1">
    <source>
        <dbReference type="Pfam" id="PF06985"/>
    </source>
</evidence>
<reference evidence="2 3" key="1">
    <citation type="submission" date="2015-01" db="EMBL/GenBank/DDBJ databases">
        <title>The Genome Sequence of Exophiala spinifera CBS89968.</title>
        <authorList>
            <consortium name="The Broad Institute Genomics Platform"/>
            <person name="Cuomo C."/>
            <person name="de Hoog S."/>
            <person name="Gorbushina A."/>
            <person name="Stielow B."/>
            <person name="Teixiera M."/>
            <person name="Abouelleil A."/>
            <person name="Chapman S.B."/>
            <person name="Priest M."/>
            <person name="Young S.K."/>
            <person name="Wortman J."/>
            <person name="Nusbaum C."/>
            <person name="Birren B."/>
        </authorList>
    </citation>
    <scope>NUCLEOTIDE SEQUENCE [LARGE SCALE GENOMIC DNA]</scope>
    <source>
        <strain evidence="2 3">CBS 89968</strain>
    </source>
</reference>
<dbReference type="Proteomes" id="UP000053328">
    <property type="component" value="Unassembled WGS sequence"/>
</dbReference>
<dbReference type="STRING" id="91928.A0A0D2BB89"/>
<dbReference type="OrthoDB" id="4121234at2759"/>
<keyword evidence="3" id="KW-1185">Reference proteome</keyword>
<proteinExistence type="predicted"/>
<dbReference type="PANTHER" id="PTHR33112:SF10">
    <property type="entry name" value="TOL"/>
    <property type="match status" value="1"/>
</dbReference>
<dbReference type="AlphaFoldDB" id="A0A0D2BB89"/>
<gene>
    <name evidence="2" type="ORF">PV08_06334</name>
</gene>
<dbReference type="VEuPathDB" id="FungiDB:PV08_06334"/>
<dbReference type="PANTHER" id="PTHR33112">
    <property type="entry name" value="DOMAIN PROTEIN, PUTATIVE-RELATED"/>
    <property type="match status" value="1"/>
</dbReference>
<accession>A0A0D2BB89</accession>
<dbReference type="InterPro" id="IPR010730">
    <property type="entry name" value="HET"/>
</dbReference>
<evidence type="ECO:0000313" key="2">
    <source>
        <dbReference type="EMBL" id="KIW16283.1"/>
    </source>
</evidence>